<sequence length="89" mass="10711">MQLFFSIRTFFLKRIASKMLAEEEREAQDVGFDRHAHACFLKSQLIVQDKKMRGVTARNCFFLFTISIRYLLHFRLQISSFRIDYKLIE</sequence>
<proteinExistence type="predicted"/>
<dbReference type="WBParaSite" id="Csp11.Scaffold630.g22085.t1">
    <property type="protein sequence ID" value="Csp11.Scaffold630.g22085.t1"/>
    <property type="gene ID" value="Csp11.Scaffold630.g22085"/>
</dbReference>
<dbReference type="Proteomes" id="UP000095282">
    <property type="component" value="Unplaced"/>
</dbReference>
<accession>A0A1I7V3Q5</accession>
<evidence type="ECO:0000313" key="1">
    <source>
        <dbReference type="Proteomes" id="UP000095282"/>
    </source>
</evidence>
<reference evidence="2" key="1">
    <citation type="submission" date="2016-11" db="UniProtKB">
        <authorList>
            <consortium name="WormBaseParasite"/>
        </authorList>
    </citation>
    <scope>IDENTIFICATION</scope>
</reference>
<name>A0A1I7V3Q5_9PELO</name>
<evidence type="ECO:0000313" key="2">
    <source>
        <dbReference type="WBParaSite" id="Csp11.Scaffold630.g22085.t1"/>
    </source>
</evidence>
<organism evidence="1 2">
    <name type="scientific">Caenorhabditis tropicalis</name>
    <dbReference type="NCBI Taxonomy" id="1561998"/>
    <lineage>
        <taxon>Eukaryota</taxon>
        <taxon>Metazoa</taxon>
        <taxon>Ecdysozoa</taxon>
        <taxon>Nematoda</taxon>
        <taxon>Chromadorea</taxon>
        <taxon>Rhabditida</taxon>
        <taxon>Rhabditina</taxon>
        <taxon>Rhabditomorpha</taxon>
        <taxon>Rhabditoidea</taxon>
        <taxon>Rhabditidae</taxon>
        <taxon>Peloderinae</taxon>
        <taxon>Caenorhabditis</taxon>
    </lineage>
</organism>
<dbReference type="AlphaFoldDB" id="A0A1I7V3Q5"/>
<protein>
    <submittedName>
        <fullName evidence="2">Secreted protein</fullName>
    </submittedName>
</protein>
<keyword evidence="1" id="KW-1185">Reference proteome</keyword>